<dbReference type="AlphaFoldDB" id="A0A7M2WXH7"/>
<evidence type="ECO:0000313" key="7">
    <source>
        <dbReference type="EMBL" id="QOV90054.1"/>
    </source>
</evidence>
<dbReference type="InterPro" id="IPR014105">
    <property type="entry name" value="Carotenoid/retinoid_OxRdtase"/>
</dbReference>
<evidence type="ECO:0000256" key="4">
    <source>
        <dbReference type="ARBA" id="ARBA00023002"/>
    </source>
</evidence>
<keyword evidence="8" id="KW-1185">Reference proteome</keyword>
<dbReference type="EMBL" id="CP063458">
    <property type="protein sequence ID" value="QOV90054.1"/>
    <property type="molecule type" value="Genomic_DNA"/>
</dbReference>
<comment type="similarity">
    <text evidence="2 5">Belongs to the carotenoid/retinoid oxidoreductase family.</text>
</comment>
<sequence length="537" mass="58736">MSKQVIVIGGGVGGLSAAIRLAAKGLRVTLLEKNDRIGGKLNLRELPHPGRPADRSFRFDTGPSLLTLPFVFEQLFEAAGTRLSNHLTLQRLDPIARYIWGDGTTFELRNDDDALEQELRKIAPDDVAGYRAFAAEGKRIWDLSAELFLFKAPEQLLKPRPGSPADTADALAAAADPLFRAKVGLKLLSTPFQIGMFRRFSVVVDRAVRSRRLREVLYQYATYSGASPFKAPATLTCIPHAERQFGGWYPQGGMYRLAEALAEVAQSLGVDIRTSSPVDQVLIEPPTAGAKSRRIGRAAGVRLADGEAIRADAVVCNADVVYSYRSLIESRYRRKYADKTLNKLEAGGSGLALLLGVEGTYPQLAHHNKFMPADYRSDVVSMFHTRTVPRDPAIYVCATTRTDASQAPDDCENLFVLASAPPIDGTIDWSTRGPRYRDQLINSLEHAWGLKDLNKRIVVERQISPADLKSLYNANAGSIYGIGSNNLKDAFLRPPNRDKDVERLYFAGGATHPGGGLPLVALSGKIASEMVMEDLDG</sequence>
<dbReference type="Pfam" id="PF01593">
    <property type="entry name" value="Amino_oxidase"/>
    <property type="match status" value="1"/>
</dbReference>
<dbReference type="KEGG" id="hbs:IPV69_01380"/>
<reference evidence="7 8" key="1">
    <citation type="submission" date="2020-10" db="EMBL/GenBank/DDBJ databases">
        <title>Wide distribution of Phycisphaera-like planctomycetes from WD2101 soil group in peatlands and genome analysis of the first cultivated representative.</title>
        <authorList>
            <person name="Dedysh S.N."/>
            <person name="Beletsky A.V."/>
            <person name="Ivanova A."/>
            <person name="Kulichevskaya I.S."/>
            <person name="Suzina N.E."/>
            <person name="Philippov D.A."/>
            <person name="Rakitin A.L."/>
            <person name="Mardanov A.V."/>
            <person name="Ravin N.V."/>
        </authorList>
    </citation>
    <scope>NUCLEOTIDE SEQUENCE [LARGE SCALE GENOMIC DNA]</scope>
    <source>
        <strain evidence="7 8">M1803</strain>
    </source>
</reference>
<feature type="domain" description="Amine oxidase" evidence="6">
    <location>
        <begin position="13"/>
        <end position="320"/>
    </location>
</feature>
<dbReference type="GO" id="GO:0016491">
    <property type="term" value="F:oxidoreductase activity"/>
    <property type="evidence" value="ECO:0007669"/>
    <property type="project" value="UniProtKB-KW"/>
</dbReference>
<evidence type="ECO:0000313" key="8">
    <source>
        <dbReference type="Proteomes" id="UP000593765"/>
    </source>
</evidence>
<name>A0A7M2WXH7_9BACT</name>
<evidence type="ECO:0000259" key="6">
    <source>
        <dbReference type="Pfam" id="PF01593"/>
    </source>
</evidence>
<protein>
    <submittedName>
        <fullName evidence="7">Phytoene desaturase</fullName>
    </submittedName>
</protein>
<dbReference type="Gene3D" id="3.50.50.60">
    <property type="entry name" value="FAD/NAD(P)-binding domain"/>
    <property type="match status" value="2"/>
</dbReference>
<gene>
    <name evidence="7" type="primary">crtI</name>
    <name evidence="7" type="ORF">IPV69_01380</name>
</gene>
<dbReference type="InterPro" id="IPR036188">
    <property type="entry name" value="FAD/NAD-bd_sf"/>
</dbReference>
<evidence type="ECO:0000256" key="3">
    <source>
        <dbReference type="ARBA" id="ARBA00022746"/>
    </source>
</evidence>
<evidence type="ECO:0000256" key="1">
    <source>
        <dbReference type="ARBA" id="ARBA00004829"/>
    </source>
</evidence>
<organism evidence="7 8">
    <name type="scientific">Humisphaera borealis</name>
    <dbReference type="NCBI Taxonomy" id="2807512"/>
    <lineage>
        <taxon>Bacteria</taxon>
        <taxon>Pseudomonadati</taxon>
        <taxon>Planctomycetota</taxon>
        <taxon>Phycisphaerae</taxon>
        <taxon>Tepidisphaerales</taxon>
        <taxon>Tepidisphaeraceae</taxon>
        <taxon>Humisphaera</taxon>
    </lineage>
</organism>
<dbReference type="PANTHER" id="PTHR43734">
    <property type="entry name" value="PHYTOENE DESATURASE"/>
    <property type="match status" value="1"/>
</dbReference>
<proteinExistence type="inferred from homology"/>
<keyword evidence="3 5" id="KW-0125">Carotenoid biosynthesis</keyword>
<dbReference type="SUPFAM" id="SSF51905">
    <property type="entry name" value="FAD/NAD(P)-binding domain"/>
    <property type="match status" value="1"/>
</dbReference>
<keyword evidence="4 5" id="KW-0560">Oxidoreductase</keyword>
<dbReference type="RefSeq" id="WP_206293123.1">
    <property type="nucleotide sequence ID" value="NZ_CP063458.1"/>
</dbReference>
<dbReference type="Proteomes" id="UP000593765">
    <property type="component" value="Chromosome"/>
</dbReference>
<dbReference type="InterPro" id="IPR002937">
    <property type="entry name" value="Amino_oxidase"/>
</dbReference>
<dbReference type="NCBIfam" id="TIGR02734">
    <property type="entry name" value="crtI_fam"/>
    <property type="match status" value="1"/>
</dbReference>
<comment type="pathway">
    <text evidence="1 5">Carotenoid biosynthesis.</text>
</comment>
<evidence type="ECO:0000256" key="2">
    <source>
        <dbReference type="ARBA" id="ARBA00006046"/>
    </source>
</evidence>
<accession>A0A7M2WXH7</accession>
<dbReference type="PANTHER" id="PTHR43734:SF7">
    <property type="entry name" value="4,4'-DIAPONEUROSPORENE OXYGENASE"/>
    <property type="match status" value="1"/>
</dbReference>
<evidence type="ECO:0000256" key="5">
    <source>
        <dbReference type="RuleBase" id="RU362075"/>
    </source>
</evidence>
<dbReference type="GO" id="GO:0016117">
    <property type="term" value="P:carotenoid biosynthetic process"/>
    <property type="evidence" value="ECO:0007669"/>
    <property type="project" value="UniProtKB-KW"/>
</dbReference>